<dbReference type="PANTHER" id="PTHR30619">
    <property type="entry name" value="DNA INTERNALIZATION/COMPETENCE PROTEIN COMEC/REC2"/>
    <property type="match status" value="1"/>
</dbReference>
<proteinExistence type="predicted"/>
<evidence type="ECO:0000313" key="1">
    <source>
        <dbReference type="EMBL" id="GAI53269.1"/>
    </source>
</evidence>
<dbReference type="Gene3D" id="3.60.15.10">
    <property type="entry name" value="Ribonuclease Z/Hydroxyacylglutathione hydrolase-like"/>
    <property type="match status" value="1"/>
</dbReference>
<feature type="non-terminal residue" evidence="1">
    <location>
        <position position="120"/>
    </location>
</feature>
<dbReference type="AlphaFoldDB" id="X1RCF5"/>
<dbReference type="EMBL" id="BARV01043042">
    <property type="protein sequence ID" value="GAI53269.1"/>
    <property type="molecule type" value="Genomic_DNA"/>
</dbReference>
<dbReference type="SUPFAM" id="SSF56281">
    <property type="entry name" value="Metallo-hydrolase/oxidoreductase"/>
    <property type="match status" value="1"/>
</dbReference>
<feature type="non-terminal residue" evidence="1">
    <location>
        <position position="1"/>
    </location>
</feature>
<sequence length="120" mass="12833">KYSTSNEFLNASNPSVSVISVGNNNPYGHPTPETLTRLIAHNSSVYRTDLNGTITVTTFGTTWDITVEKTIIPNNPPTLSGENPSDGQTRIAITPALYVVCSDADTDTMTAIWRSNSSGA</sequence>
<comment type="caution">
    <text evidence="1">The sequence shown here is derived from an EMBL/GenBank/DDBJ whole genome shotgun (WGS) entry which is preliminary data.</text>
</comment>
<accession>X1RCF5</accession>
<gene>
    <name evidence="1" type="ORF">S06H3_64436</name>
</gene>
<dbReference type="PANTHER" id="PTHR30619:SF1">
    <property type="entry name" value="RECOMBINATION PROTEIN 2"/>
    <property type="match status" value="1"/>
</dbReference>
<organism evidence="1">
    <name type="scientific">marine sediment metagenome</name>
    <dbReference type="NCBI Taxonomy" id="412755"/>
    <lineage>
        <taxon>unclassified sequences</taxon>
        <taxon>metagenomes</taxon>
        <taxon>ecological metagenomes</taxon>
    </lineage>
</organism>
<dbReference type="InterPro" id="IPR036866">
    <property type="entry name" value="RibonucZ/Hydroxyglut_hydro"/>
</dbReference>
<reference evidence="1" key="1">
    <citation type="journal article" date="2014" name="Front. Microbiol.">
        <title>High frequency of phylogenetically diverse reductive dehalogenase-homologous genes in deep subseafloor sedimentary metagenomes.</title>
        <authorList>
            <person name="Kawai M."/>
            <person name="Futagami T."/>
            <person name="Toyoda A."/>
            <person name="Takaki Y."/>
            <person name="Nishi S."/>
            <person name="Hori S."/>
            <person name="Arai W."/>
            <person name="Tsubouchi T."/>
            <person name="Morono Y."/>
            <person name="Uchiyama I."/>
            <person name="Ito T."/>
            <person name="Fujiyama A."/>
            <person name="Inagaki F."/>
            <person name="Takami H."/>
        </authorList>
    </citation>
    <scope>NUCLEOTIDE SEQUENCE</scope>
    <source>
        <strain evidence="1">Expedition CK06-06</strain>
    </source>
</reference>
<dbReference type="InterPro" id="IPR052159">
    <property type="entry name" value="Competence_DNA_uptake"/>
</dbReference>
<protein>
    <submittedName>
        <fullName evidence="1">Uncharacterized protein</fullName>
    </submittedName>
</protein>
<name>X1RCF5_9ZZZZ</name>